<dbReference type="AlphaFoldDB" id="U4VGT7"/>
<dbReference type="Pfam" id="PF00126">
    <property type="entry name" value="HTH_1"/>
    <property type="match status" value="1"/>
</dbReference>
<dbReference type="GO" id="GO:0005829">
    <property type="term" value="C:cytosol"/>
    <property type="evidence" value="ECO:0007669"/>
    <property type="project" value="TreeGrafter"/>
</dbReference>
<reference evidence="6 7" key="1">
    <citation type="journal article" date="2014" name="FEMS Microbiol. Lett.">
        <title>Genome sequencing analysis reveals virulence-related gene content of Ochrobactrum intermedium strain 229E, a urease-positive strain isolated from the human gastric niche.</title>
        <authorList>
            <person name="Kulkarni G.J."/>
            <person name="Shetty S."/>
            <person name="Dharne M.S."/>
            <person name="Shouche Y.S."/>
        </authorList>
    </citation>
    <scope>NUCLEOTIDE SEQUENCE [LARGE SCALE GENOMIC DNA]</scope>
    <source>
        <strain evidence="6 7">229E</strain>
    </source>
</reference>
<sequence>METLDAKELRMFMAVVRIGSIRGAAEHVNVAPSVVSRQIAETERKIGLTLFERNARGMALTEAGELVLEHSRRVLEEHSLLREQLGFLKGVQQRRVRILCGEGFLADILQHGLGSFVRIYPDVQYDLQLGGTESVLDGIANGDADIGIAYNPLTDARVRSLAISKQPLCVVAPPGHPVLAKDRLELADCAGLPNALLGPGHGITQLVTRVAADRGFAISPPLVETTSIDVLRRFVIAGLGISFLPPRFAVSTELAREAVAIRELSDPLLAEASAHLMVRARRRLPLSVERLSGFLANNMAAFR</sequence>
<dbReference type="Gene3D" id="3.40.190.290">
    <property type="match status" value="1"/>
</dbReference>
<dbReference type="InterPro" id="IPR050950">
    <property type="entry name" value="HTH-type_LysR_regulators"/>
</dbReference>
<dbReference type="PROSITE" id="PS50931">
    <property type="entry name" value="HTH_LYSR"/>
    <property type="match status" value="1"/>
</dbReference>
<dbReference type="PATRIC" id="fig|1337887.3.peg.326"/>
<protein>
    <submittedName>
        <fullName evidence="6">LysR family transcriptional regulator</fullName>
    </submittedName>
</protein>
<evidence type="ECO:0000256" key="4">
    <source>
        <dbReference type="ARBA" id="ARBA00023163"/>
    </source>
</evidence>
<keyword evidence="4" id="KW-0804">Transcription</keyword>
<dbReference type="InterPro" id="IPR005119">
    <property type="entry name" value="LysR_subst-bd"/>
</dbReference>
<keyword evidence="3" id="KW-0238">DNA-binding</keyword>
<proteinExistence type="inferred from homology"/>
<dbReference type="InterPro" id="IPR036390">
    <property type="entry name" value="WH_DNA-bd_sf"/>
</dbReference>
<dbReference type="GO" id="GO:0003700">
    <property type="term" value="F:DNA-binding transcription factor activity"/>
    <property type="evidence" value="ECO:0007669"/>
    <property type="project" value="InterPro"/>
</dbReference>
<organism evidence="6 7">
    <name type="scientific">Brucella intermedia 229E</name>
    <dbReference type="NCBI Taxonomy" id="1337887"/>
    <lineage>
        <taxon>Bacteria</taxon>
        <taxon>Pseudomonadati</taxon>
        <taxon>Pseudomonadota</taxon>
        <taxon>Alphaproteobacteria</taxon>
        <taxon>Hyphomicrobiales</taxon>
        <taxon>Brucellaceae</taxon>
        <taxon>Brucella/Ochrobactrum group</taxon>
        <taxon>Brucella</taxon>
    </lineage>
</organism>
<evidence type="ECO:0000256" key="1">
    <source>
        <dbReference type="ARBA" id="ARBA00009437"/>
    </source>
</evidence>
<keyword evidence="2" id="KW-0805">Transcription regulation</keyword>
<dbReference type="InterPro" id="IPR036388">
    <property type="entry name" value="WH-like_DNA-bd_sf"/>
</dbReference>
<dbReference type="PANTHER" id="PTHR30419:SF8">
    <property type="entry name" value="NITROGEN ASSIMILATION TRANSCRIPTIONAL ACTIVATOR-RELATED"/>
    <property type="match status" value="1"/>
</dbReference>
<evidence type="ECO:0000313" key="7">
    <source>
        <dbReference type="Proteomes" id="UP000016842"/>
    </source>
</evidence>
<dbReference type="EMBL" id="ASXJ01000012">
    <property type="protein sequence ID" value="ERM03479.1"/>
    <property type="molecule type" value="Genomic_DNA"/>
</dbReference>
<dbReference type="PANTHER" id="PTHR30419">
    <property type="entry name" value="HTH-TYPE TRANSCRIPTIONAL REGULATOR YBHD"/>
    <property type="match status" value="1"/>
</dbReference>
<comment type="similarity">
    <text evidence="1">Belongs to the LysR transcriptional regulatory family.</text>
</comment>
<dbReference type="Gene3D" id="1.10.10.10">
    <property type="entry name" value="Winged helix-like DNA-binding domain superfamily/Winged helix DNA-binding domain"/>
    <property type="match status" value="1"/>
</dbReference>
<dbReference type="InterPro" id="IPR000847">
    <property type="entry name" value="LysR_HTH_N"/>
</dbReference>
<evidence type="ECO:0000313" key="6">
    <source>
        <dbReference type="EMBL" id="ERM03479.1"/>
    </source>
</evidence>
<dbReference type="SUPFAM" id="SSF53850">
    <property type="entry name" value="Periplasmic binding protein-like II"/>
    <property type="match status" value="1"/>
</dbReference>
<dbReference type="Pfam" id="PF03466">
    <property type="entry name" value="LysR_substrate"/>
    <property type="match status" value="1"/>
</dbReference>
<dbReference type="GO" id="GO:0003677">
    <property type="term" value="F:DNA binding"/>
    <property type="evidence" value="ECO:0007669"/>
    <property type="project" value="UniProtKB-KW"/>
</dbReference>
<dbReference type="Proteomes" id="UP000016842">
    <property type="component" value="Unassembled WGS sequence"/>
</dbReference>
<accession>U4VGT7</accession>
<evidence type="ECO:0000259" key="5">
    <source>
        <dbReference type="PROSITE" id="PS50931"/>
    </source>
</evidence>
<name>U4VGT7_9HYPH</name>
<comment type="caution">
    <text evidence="6">The sequence shown here is derived from an EMBL/GenBank/DDBJ whole genome shotgun (WGS) entry which is preliminary data.</text>
</comment>
<feature type="domain" description="HTH lysR-type" evidence="5">
    <location>
        <begin position="4"/>
        <end position="61"/>
    </location>
</feature>
<dbReference type="FunFam" id="1.10.10.10:FF:000001">
    <property type="entry name" value="LysR family transcriptional regulator"/>
    <property type="match status" value="1"/>
</dbReference>
<evidence type="ECO:0000256" key="2">
    <source>
        <dbReference type="ARBA" id="ARBA00023015"/>
    </source>
</evidence>
<dbReference type="SUPFAM" id="SSF46785">
    <property type="entry name" value="Winged helix' DNA-binding domain"/>
    <property type="match status" value="1"/>
</dbReference>
<gene>
    <name evidence="6" type="ORF">Q644_10880</name>
</gene>
<evidence type="ECO:0000256" key="3">
    <source>
        <dbReference type="ARBA" id="ARBA00023125"/>
    </source>
</evidence>